<feature type="signal peptide" evidence="1">
    <location>
        <begin position="1"/>
        <end position="24"/>
    </location>
</feature>
<evidence type="ECO:0000256" key="1">
    <source>
        <dbReference type="SAM" id="SignalP"/>
    </source>
</evidence>
<dbReference type="Pfam" id="PF07044">
    <property type="entry name" value="DUF1329"/>
    <property type="match status" value="1"/>
</dbReference>
<dbReference type="RefSeq" id="WP_187804537.1">
    <property type="nucleotide sequence ID" value="NZ_LZEU01000001.1"/>
</dbReference>
<dbReference type="Gene3D" id="2.50.20.10">
    <property type="entry name" value="Lipoprotein localisation LolA/LolB/LppX"/>
    <property type="match status" value="1"/>
</dbReference>
<evidence type="ECO:0000313" key="3">
    <source>
        <dbReference type="Proteomes" id="UP000744555"/>
    </source>
</evidence>
<name>A0ABR7RX64_AQUAC</name>
<accession>A0ABR7RX64</accession>
<evidence type="ECO:0000313" key="2">
    <source>
        <dbReference type="EMBL" id="MBC9249394.1"/>
    </source>
</evidence>
<comment type="caution">
    <text evidence="2">The sequence shown here is derived from an EMBL/GenBank/DDBJ whole genome shotgun (WGS) entry which is preliminary data.</text>
</comment>
<protein>
    <submittedName>
        <fullName evidence="2">Outer membrane lipoprotein-sorting protein</fullName>
    </submittedName>
</protein>
<dbReference type="InterPro" id="IPR010752">
    <property type="entry name" value="DUF1329"/>
</dbReference>
<dbReference type="CDD" id="cd16329">
    <property type="entry name" value="LolA_like"/>
    <property type="match status" value="1"/>
</dbReference>
<keyword evidence="1" id="KW-0732">Signal</keyword>
<sequence>MHNKIIPAYALAFACTLSSHATWAAVSAEQAKQLGTSLTPLGAEMAGNADGSIPAWNGGLGKDAGTLSAQGFLSDPYASEQPLFTITAQNAAQYQDKLTPGQLAMLKRYAGSYQIPVYPSHRSASLPDAVYQAARDNAINTKLVEGGNGLADFSTAIPFPIPQNGLEVVWNHITRYRGGSAKRTHVQATPLADGKFVPVYFKQQFTFRDRIKDFNPAKPGNVLFYYKQLVTAPARQAGDVVLVHETLNQVREPRMAWIYNAGQRRVRRAPQISYDGPYPASEGQRVADNLDMYNGAPDRYDWKLIGKRELYIPYNSYRLDAPSLKYADIVQPGHLNPAYTRYELHRVWQVEGTLKQGERHIYAKRVFFIDEDSWQIALADHYDSRGTLWRTAEGHLTPRYDVQVPWLGVEALYDLINGRYIVSGMRNQEKDPIEFGFSSLSSEYTPAALRNAGIR</sequence>
<dbReference type="Proteomes" id="UP000744555">
    <property type="component" value="Unassembled WGS sequence"/>
</dbReference>
<proteinExistence type="predicted"/>
<keyword evidence="3" id="KW-1185">Reference proteome</keyword>
<keyword evidence="2" id="KW-0449">Lipoprotein</keyword>
<gene>
    <name evidence="2" type="ORF">A9179_03780</name>
</gene>
<feature type="chain" id="PRO_5045794974" evidence="1">
    <location>
        <begin position="25"/>
        <end position="455"/>
    </location>
</feature>
<dbReference type="PROSITE" id="PS51257">
    <property type="entry name" value="PROKAR_LIPOPROTEIN"/>
    <property type="match status" value="1"/>
</dbReference>
<reference evidence="2 3" key="1">
    <citation type="submission" date="2016-06" db="EMBL/GenBank/DDBJ databases">
        <authorList>
            <person name="Ramos C."/>
            <person name="Pintado A."/>
            <person name="Crespo-Gomez J.I."/>
        </authorList>
    </citation>
    <scope>NUCLEOTIDE SEQUENCE [LARGE SCALE GENOMIC DNA]</scope>
    <source>
        <strain evidence="2 3">AVO110</strain>
    </source>
</reference>
<dbReference type="EMBL" id="LZEU01000001">
    <property type="protein sequence ID" value="MBC9249394.1"/>
    <property type="molecule type" value="Genomic_DNA"/>
</dbReference>
<organism evidence="2 3">
    <name type="scientific">Aquipseudomonas alcaligenes</name>
    <name type="common">Pseudomonas alcaligenes</name>
    <dbReference type="NCBI Taxonomy" id="43263"/>
    <lineage>
        <taxon>Bacteria</taxon>
        <taxon>Pseudomonadati</taxon>
        <taxon>Pseudomonadota</taxon>
        <taxon>Gammaproteobacteria</taxon>
        <taxon>Pseudomonadales</taxon>
        <taxon>Pseudomonadaceae</taxon>
        <taxon>Aquipseudomonas</taxon>
    </lineage>
</organism>